<reference evidence="2 3" key="1">
    <citation type="submission" date="2019-05" db="EMBL/GenBank/DDBJ databases">
        <title>Mikania micrantha, genome provides insights into the molecular mechanism of rapid growth.</title>
        <authorList>
            <person name="Liu B."/>
        </authorList>
    </citation>
    <scope>NUCLEOTIDE SEQUENCE [LARGE SCALE GENOMIC DNA]</scope>
    <source>
        <strain evidence="2">NLD-2019</strain>
        <tissue evidence="2">Leaf</tissue>
    </source>
</reference>
<name>A0A5N6M834_9ASTR</name>
<evidence type="ECO:0000313" key="3">
    <source>
        <dbReference type="Proteomes" id="UP000326396"/>
    </source>
</evidence>
<organism evidence="2 3">
    <name type="scientific">Mikania micrantha</name>
    <name type="common">bitter vine</name>
    <dbReference type="NCBI Taxonomy" id="192012"/>
    <lineage>
        <taxon>Eukaryota</taxon>
        <taxon>Viridiplantae</taxon>
        <taxon>Streptophyta</taxon>
        <taxon>Embryophyta</taxon>
        <taxon>Tracheophyta</taxon>
        <taxon>Spermatophyta</taxon>
        <taxon>Magnoliopsida</taxon>
        <taxon>eudicotyledons</taxon>
        <taxon>Gunneridae</taxon>
        <taxon>Pentapetalae</taxon>
        <taxon>asterids</taxon>
        <taxon>campanulids</taxon>
        <taxon>Asterales</taxon>
        <taxon>Asteraceae</taxon>
        <taxon>Asteroideae</taxon>
        <taxon>Heliantheae alliance</taxon>
        <taxon>Eupatorieae</taxon>
        <taxon>Mikania</taxon>
    </lineage>
</organism>
<dbReference type="Proteomes" id="UP000326396">
    <property type="component" value="Linkage Group LG6"/>
</dbReference>
<gene>
    <name evidence="2" type="ORF">E3N88_32293</name>
</gene>
<accession>A0A5N6M834</accession>
<protein>
    <submittedName>
        <fullName evidence="2">Uncharacterized protein</fullName>
    </submittedName>
</protein>
<dbReference type="AlphaFoldDB" id="A0A5N6M834"/>
<sequence>MMNVGENRAQNGVRMLPESRNEVENQIDDVADVGRYAPDQTPVWGDARETNHFSIISFEIFCYIYTTRLLNVVVGIKTMRHKILPVGNVFEGDSDTR</sequence>
<evidence type="ECO:0000256" key="1">
    <source>
        <dbReference type="SAM" id="MobiDB-lite"/>
    </source>
</evidence>
<comment type="caution">
    <text evidence="2">The sequence shown here is derived from an EMBL/GenBank/DDBJ whole genome shotgun (WGS) entry which is preliminary data.</text>
</comment>
<dbReference type="EMBL" id="SZYD01000016">
    <property type="protein sequence ID" value="KAD3336774.1"/>
    <property type="molecule type" value="Genomic_DNA"/>
</dbReference>
<evidence type="ECO:0000313" key="2">
    <source>
        <dbReference type="EMBL" id="KAD3336774.1"/>
    </source>
</evidence>
<feature type="region of interest" description="Disordered" evidence="1">
    <location>
        <begin position="1"/>
        <end position="20"/>
    </location>
</feature>
<proteinExistence type="predicted"/>
<keyword evidence="3" id="KW-1185">Reference proteome</keyword>